<dbReference type="STRING" id="299467.A0A443SEE2"/>
<dbReference type="InterPro" id="IPR059030">
    <property type="entry name" value="TPR_Epg5_mid"/>
</dbReference>
<dbReference type="PANTHER" id="PTHR31139:SF4">
    <property type="entry name" value="ECTOPIC P GRANULES PROTEIN 5 HOMOLOG"/>
    <property type="match status" value="1"/>
</dbReference>
<gene>
    <name evidence="2" type="ORF">B4U80_07493</name>
</gene>
<sequence>MFTVIYHIHQFDVNSWLKIVADRESTQFLQMLGNALFSFGKNPNDEKQMVLGLYRKHLQYMAICRFPDYLEQVFRIILNGMRNFSLYPLLWNDLLLSFGFYVQLPNVQLPYLIAELKKYANSQPLFCANE</sequence>
<protein>
    <submittedName>
        <fullName evidence="2">Ectopic P granules protein 5-like protein</fullName>
    </submittedName>
</protein>
<dbReference type="InterPro" id="IPR051436">
    <property type="entry name" value="Autophagy-related_EPG5"/>
</dbReference>
<name>A0A443SEE2_9ACAR</name>
<evidence type="ECO:0000313" key="2">
    <source>
        <dbReference type="EMBL" id="RWS25872.1"/>
    </source>
</evidence>
<dbReference type="PANTHER" id="PTHR31139">
    <property type="entry name" value="ECTOPIC P GRANULES PROTEIN 5 HOMOLOG"/>
    <property type="match status" value="1"/>
</dbReference>
<reference evidence="2 3" key="1">
    <citation type="journal article" date="2018" name="Gigascience">
        <title>Genomes of trombidid mites reveal novel predicted allergens and laterally-transferred genes associated with secondary metabolism.</title>
        <authorList>
            <person name="Dong X."/>
            <person name="Chaisiri K."/>
            <person name="Xia D."/>
            <person name="Armstrong S.D."/>
            <person name="Fang Y."/>
            <person name="Donnelly M.J."/>
            <person name="Kadowaki T."/>
            <person name="McGarry J.W."/>
            <person name="Darby A.C."/>
            <person name="Makepeace B.L."/>
        </authorList>
    </citation>
    <scope>NUCLEOTIDE SEQUENCE [LARGE SCALE GENOMIC DNA]</scope>
    <source>
        <strain evidence="2">UoL-UT</strain>
    </source>
</reference>
<dbReference type="GO" id="GO:0097352">
    <property type="term" value="P:autophagosome maturation"/>
    <property type="evidence" value="ECO:0007669"/>
    <property type="project" value="TreeGrafter"/>
</dbReference>
<feature type="non-terminal residue" evidence="2">
    <location>
        <position position="130"/>
    </location>
</feature>
<dbReference type="GO" id="GO:0005737">
    <property type="term" value="C:cytoplasm"/>
    <property type="evidence" value="ECO:0007669"/>
    <property type="project" value="TreeGrafter"/>
</dbReference>
<feature type="domain" description="Epg5-like central TPR repeats" evidence="1">
    <location>
        <begin position="9"/>
        <end position="128"/>
    </location>
</feature>
<comment type="caution">
    <text evidence="2">The sequence shown here is derived from an EMBL/GenBank/DDBJ whole genome shotgun (WGS) entry which is preliminary data.</text>
</comment>
<evidence type="ECO:0000313" key="3">
    <source>
        <dbReference type="Proteomes" id="UP000288716"/>
    </source>
</evidence>
<organism evidence="2 3">
    <name type="scientific">Leptotrombidium deliense</name>
    <dbReference type="NCBI Taxonomy" id="299467"/>
    <lineage>
        <taxon>Eukaryota</taxon>
        <taxon>Metazoa</taxon>
        <taxon>Ecdysozoa</taxon>
        <taxon>Arthropoda</taxon>
        <taxon>Chelicerata</taxon>
        <taxon>Arachnida</taxon>
        <taxon>Acari</taxon>
        <taxon>Acariformes</taxon>
        <taxon>Trombidiformes</taxon>
        <taxon>Prostigmata</taxon>
        <taxon>Anystina</taxon>
        <taxon>Parasitengona</taxon>
        <taxon>Trombiculoidea</taxon>
        <taxon>Trombiculidae</taxon>
        <taxon>Leptotrombidium</taxon>
    </lineage>
</organism>
<accession>A0A443SEE2</accession>
<dbReference type="EMBL" id="NCKV01003301">
    <property type="protein sequence ID" value="RWS25872.1"/>
    <property type="molecule type" value="Genomic_DNA"/>
</dbReference>
<dbReference type="AlphaFoldDB" id="A0A443SEE2"/>
<keyword evidence="3" id="KW-1185">Reference proteome</keyword>
<proteinExistence type="predicted"/>
<dbReference type="Proteomes" id="UP000288716">
    <property type="component" value="Unassembled WGS sequence"/>
</dbReference>
<dbReference type="VEuPathDB" id="VectorBase:LDEU006168"/>
<evidence type="ECO:0000259" key="1">
    <source>
        <dbReference type="Pfam" id="PF26103"/>
    </source>
</evidence>
<dbReference type="Pfam" id="PF26103">
    <property type="entry name" value="TPR_Epg5"/>
    <property type="match status" value="1"/>
</dbReference>